<dbReference type="InterPro" id="IPR024983">
    <property type="entry name" value="CHAT_dom"/>
</dbReference>
<dbReference type="PROSITE" id="PS50005">
    <property type="entry name" value="TPR"/>
    <property type="match status" value="7"/>
</dbReference>
<feature type="repeat" description="TPR" evidence="1">
    <location>
        <begin position="854"/>
        <end position="887"/>
    </location>
</feature>
<evidence type="ECO:0000313" key="5">
    <source>
        <dbReference type="Proteomes" id="UP000218164"/>
    </source>
</evidence>
<protein>
    <submittedName>
        <fullName evidence="4">Uncharacterized protein</fullName>
    </submittedName>
</protein>
<comment type="caution">
    <text evidence="4">The sequence shown here is derived from an EMBL/GenBank/DDBJ whole genome shotgun (WGS) entry which is preliminary data.</text>
</comment>
<dbReference type="OrthoDB" id="137158at2157"/>
<dbReference type="InterPro" id="IPR006597">
    <property type="entry name" value="Sel1-like"/>
</dbReference>
<dbReference type="EMBL" id="LMVP01000534">
    <property type="protein sequence ID" value="PAV11019.1"/>
    <property type="molecule type" value="Genomic_DNA"/>
</dbReference>
<feature type="repeat" description="TPR" evidence="1">
    <location>
        <begin position="934"/>
        <end position="967"/>
    </location>
</feature>
<dbReference type="SMART" id="SM00671">
    <property type="entry name" value="SEL1"/>
    <property type="match status" value="4"/>
</dbReference>
<dbReference type="Proteomes" id="UP000218164">
    <property type="component" value="Unassembled WGS sequence"/>
</dbReference>
<organism evidence="4 5">
    <name type="scientific">Methanosarcina spelaei</name>
    <dbReference type="NCBI Taxonomy" id="1036679"/>
    <lineage>
        <taxon>Archaea</taxon>
        <taxon>Methanobacteriati</taxon>
        <taxon>Methanobacteriota</taxon>
        <taxon>Stenosarchaea group</taxon>
        <taxon>Methanomicrobia</taxon>
        <taxon>Methanosarcinales</taxon>
        <taxon>Methanosarcinaceae</taxon>
        <taxon>Methanosarcina</taxon>
    </lineage>
</organism>
<evidence type="ECO:0000259" key="3">
    <source>
        <dbReference type="Pfam" id="PF12770"/>
    </source>
</evidence>
<feature type="domain" description="CHAT" evidence="3">
    <location>
        <begin position="125"/>
        <end position="355"/>
    </location>
</feature>
<feature type="repeat" description="TPR" evidence="1">
    <location>
        <begin position="1054"/>
        <end position="1087"/>
    </location>
</feature>
<dbReference type="PANTHER" id="PTHR10098">
    <property type="entry name" value="RAPSYN-RELATED"/>
    <property type="match status" value="1"/>
</dbReference>
<dbReference type="InterPro" id="IPR027417">
    <property type="entry name" value="P-loop_NTPase"/>
</dbReference>
<evidence type="ECO:0000256" key="1">
    <source>
        <dbReference type="PROSITE-ProRule" id="PRU00339"/>
    </source>
</evidence>
<feature type="repeat" description="TPR" evidence="1">
    <location>
        <begin position="1094"/>
        <end position="1127"/>
    </location>
</feature>
<dbReference type="PANTHER" id="PTHR10098:SF108">
    <property type="entry name" value="TETRATRICOPEPTIDE REPEAT PROTEIN 28"/>
    <property type="match status" value="1"/>
</dbReference>
<evidence type="ECO:0000259" key="2">
    <source>
        <dbReference type="Pfam" id="PF00931"/>
    </source>
</evidence>
<dbReference type="Gene3D" id="3.40.50.300">
    <property type="entry name" value="P-loop containing nucleotide triphosphate hydrolases"/>
    <property type="match status" value="1"/>
</dbReference>
<feature type="domain" description="NB-ARC" evidence="2">
    <location>
        <begin position="423"/>
        <end position="519"/>
    </location>
</feature>
<dbReference type="Pfam" id="PF13424">
    <property type="entry name" value="TPR_12"/>
    <property type="match status" value="4"/>
</dbReference>
<dbReference type="InterPro" id="IPR002182">
    <property type="entry name" value="NB-ARC"/>
</dbReference>
<sequence length="1201" mass="136885">MKYSSLYFQVTQSSEASSHKYRASILQDGNIVVSNDFELRQDLKLSQMLEKIEEKVTKSPEKPENQKDKVELLEEEERDKPHIEFGKMLYSKVFSGQLGEYFNNSVKEVQENGNGLRISLRFGEDVPEISALPWEYLHDDEDFLIRRRNILISRLPAGVKRKNLEPLDSVLRMLVIISGPDDPRISPLNTEKEQEIILEAVDKLQRYQKIKVDFTEDATFENVEGYLNEQDYHIIHFTGHGISIDGKGHLVFENEGQKARFIDNKTLSDLFSERGIRLVVLSSCESAKGSNKKAFGDLASMLSKKGIPAVVAMQYSVLDDVAIKFAYHFYRAIASGKPVDFALKEARLVMKNLENGNGLDFATPVLYLSDCNCVNVENLKPETSEFEIKPTKLSDLLDLPVMNKGFVARKKELRILEKGFRSDVKRAAIIHGFGGMGKTVLATRLAKKMEEYFDGALGMKCTSTIRPEDILNKINSFLMMKGRYELNQIINQQVPFQVKTSLLVNILNQLRFLIILDNFEDCLDEDRKDIENPELKAFIRHLFNNTISNTKFIITTRYDFDPLEGRLPESIGHISLPELHFPQTNWLMNNLTELADLGIQKKKKIYDVIGGHPWTIGQFSKHAAVKGVDDLLLDLSPLKKELIEFTLLEKSFSKLDEGAKKLLLCASIYEEAIAVEALSWIIGNEKDESPAVGEPLNKLLQWGLISKEQEYDKSVYLEHTIVKDFARKKLEKDGLNKKELLIRAARYYENLVSQTGNLWDYLKARDYYFQAGDWESANEVVESTVNSLIHWGYIKLAMDLLNDSINTTSGETKTNAEYNLAIIYYLLGDLNTSLKIYSDILSKYEEMGNKNGIAQTLYQLGMIHQDQGNYKEAVKLYNHSLKINKELGNKNEVAYTLHQFGLIHQQQGNYEEAAKKYTQSIKMKTELGDKCGIAYTLHQLGNVYCIQGNYGEAVKNYDQSMKLNEELGDKNGIAKALHQFGLIHQQQGNYEEAAKKYAQSLKMKKELGDKSGIAITLHQLGMIHEKQGNYEEAMKMYNQSLKIADELGDKNGIAITLHQLGTIHYFQGNYEKASDLYNQSLKMKKEMGDKNGIAQTLHQLGMIHQDRGNYKEAVKMYNQSLKMKEELEDKSGIASTLHQLGVTNEKKGECSSALRNYLISFSIFEQLNSPNKEIVSKSLLRLRSQMGEEEFNAEYEKLVNE</sequence>
<dbReference type="AlphaFoldDB" id="A0A2A2HNE7"/>
<dbReference type="PROSITE" id="PS50293">
    <property type="entry name" value="TPR_REGION"/>
    <property type="match status" value="3"/>
</dbReference>
<dbReference type="RefSeq" id="WP_095645863.1">
    <property type="nucleotide sequence ID" value="NZ_LMVP01000534.1"/>
</dbReference>
<accession>A0A2A2HNE7</accession>
<reference evidence="4 5" key="1">
    <citation type="journal article" date="2017" name="BMC Genomics">
        <title>Genomic analysis of methanogenic archaea reveals a shift towards energy conservation.</title>
        <authorList>
            <person name="Gilmore S.P."/>
            <person name="Henske J.K."/>
            <person name="Sexton J.A."/>
            <person name="Solomon K.V."/>
            <person name="Seppala S."/>
            <person name="Yoo J.I."/>
            <person name="Huyett L.M."/>
            <person name="Pressman A."/>
            <person name="Cogan J.Z."/>
            <person name="Kivenson V."/>
            <person name="Peng X."/>
            <person name="Tan Y."/>
            <person name="Valentine D.L."/>
            <person name="O'Malley M.A."/>
        </authorList>
    </citation>
    <scope>NUCLEOTIDE SEQUENCE [LARGE SCALE GENOMIC DNA]</scope>
    <source>
        <strain evidence="4 5">MC-15</strain>
    </source>
</reference>
<name>A0A2A2HNE7_9EURY</name>
<proteinExistence type="predicted"/>
<feature type="repeat" description="TPR" evidence="1">
    <location>
        <begin position="894"/>
        <end position="927"/>
    </location>
</feature>
<gene>
    <name evidence="4" type="ORF">ASJ81_11865</name>
</gene>
<feature type="repeat" description="TPR" evidence="1">
    <location>
        <begin position="1014"/>
        <end position="1047"/>
    </location>
</feature>
<dbReference type="InterPro" id="IPR019734">
    <property type="entry name" value="TPR_rpt"/>
</dbReference>
<dbReference type="Pfam" id="PF12770">
    <property type="entry name" value="CHAT"/>
    <property type="match status" value="1"/>
</dbReference>
<dbReference type="Gene3D" id="1.25.40.10">
    <property type="entry name" value="Tetratricopeptide repeat domain"/>
    <property type="match status" value="3"/>
</dbReference>
<dbReference type="SMART" id="SM00028">
    <property type="entry name" value="TPR"/>
    <property type="match status" value="9"/>
</dbReference>
<feature type="repeat" description="TPR" evidence="1">
    <location>
        <begin position="974"/>
        <end position="1007"/>
    </location>
</feature>
<dbReference type="SUPFAM" id="SSF52540">
    <property type="entry name" value="P-loop containing nucleoside triphosphate hydrolases"/>
    <property type="match status" value="1"/>
</dbReference>
<keyword evidence="5" id="KW-1185">Reference proteome</keyword>
<dbReference type="InterPro" id="IPR011990">
    <property type="entry name" value="TPR-like_helical_dom_sf"/>
</dbReference>
<dbReference type="GO" id="GO:0043531">
    <property type="term" value="F:ADP binding"/>
    <property type="evidence" value="ECO:0007669"/>
    <property type="project" value="InterPro"/>
</dbReference>
<dbReference type="Pfam" id="PF00931">
    <property type="entry name" value="NB-ARC"/>
    <property type="match status" value="1"/>
</dbReference>
<keyword evidence="1" id="KW-0802">TPR repeat</keyword>
<evidence type="ECO:0000313" key="4">
    <source>
        <dbReference type="EMBL" id="PAV11019.1"/>
    </source>
</evidence>
<dbReference type="SUPFAM" id="SSF48452">
    <property type="entry name" value="TPR-like"/>
    <property type="match status" value="3"/>
</dbReference>